<dbReference type="GO" id="GO:0005886">
    <property type="term" value="C:plasma membrane"/>
    <property type="evidence" value="ECO:0007669"/>
    <property type="project" value="UniProtKB-SubCell"/>
</dbReference>
<dbReference type="Pfam" id="PF20730">
    <property type="entry name" value="YetF_N"/>
    <property type="match status" value="1"/>
</dbReference>
<evidence type="ECO:0000313" key="10">
    <source>
        <dbReference type="EMBL" id="MBE9078573.1"/>
    </source>
</evidence>
<evidence type="ECO:0000256" key="5">
    <source>
        <dbReference type="ARBA" id="ARBA00022989"/>
    </source>
</evidence>
<evidence type="ECO:0000256" key="4">
    <source>
        <dbReference type="ARBA" id="ARBA00022692"/>
    </source>
</evidence>
<dbReference type="PANTHER" id="PTHR34582">
    <property type="entry name" value="UPF0702 TRANSMEMBRANE PROTEIN YCAP"/>
    <property type="match status" value="1"/>
</dbReference>
<dbReference type="InterPro" id="IPR007353">
    <property type="entry name" value="DUF421"/>
</dbReference>
<comment type="similarity">
    <text evidence="2">Belongs to the UPF0702 family.</text>
</comment>
<proteinExistence type="inferred from homology"/>
<sequence length="179" mass="19670">MFFNGWNALLQTLVVGVIGYITIVVLLRVSGKRTLSKWNAFDFVVTIAYGSILASMLVSGSVSVLQGILAFALLTLFQFSITWLAVQSDQFTRWIKAEPTLLLYQGKFQYDALRRERVTEGEVLAALRANGSALIDDVEAVVLETDGGFSVIQQVPDGIATALSDVRGYPHRAAAQRQR</sequence>
<accession>A0A8J7AWL4</accession>
<feature type="domain" description="YetF-like N-terminal transmembrane" evidence="9">
    <location>
        <begin position="17"/>
        <end position="83"/>
    </location>
</feature>
<protein>
    <submittedName>
        <fullName evidence="10">DUF421 domain-containing protein</fullName>
    </submittedName>
</protein>
<evidence type="ECO:0000256" key="2">
    <source>
        <dbReference type="ARBA" id="ARBA00006448"/>
    </source>
</evidence>
<evidence type="ECO:0000259" key="8">
    <source>
        <dbReference type="Pfam" id="PF04239"/>
    </source>
</evidence>
<evidence type="ECO:0000256" key="7">
    <source>
        <dbReference type="SAM" id="Phobius"/>
    </source>
</evidence>
<keyword evidence="6 7" id="KW-0472">Membrane</keyword>
<reference evidence="10" key="1">
    <citation type="submission" date="2020-10" db="EMBL/GenBank/DDBJ databases">
        <authorList>
            <person name="Castelo-Branco R."/>
            <person name="Eusebio N."/>
            <person name="Adriana R."/>
            <person name="Vieira A."/>
            <person name="Brugerolle De Fraissinette N."/>
            <person name="Rezende De Castro R."/>
            <person name="Schneider M.P."/>
            <person name="Vasconcelos V."/>
            <person name="Leao P.N."/>
        </authorList>
    </citation>
    <scope>NUCLEOTIDE SEQUENCE</scope>
    <source>
        <strain evidence="10">LEGE 07310</strain>
    </source>
</reference>
<feature type="transmembrane region" description="Helical" evidence="7">
    <location>
        <begin position="39"/>
        <end position="58"/>
    </location>
</feature>
<dbReference type="Proteomes" id="UP000636505">
    <property type="component" value="Unassembled WGS sequence"/>
</dbReference>
<dbReference type="RefSeq" id="WP_193908544.1">
    <property type="nucleotide sequence ID" value="NZ_JADEXG010000035.1"/>
</dbReference>
<evidence type="ECO:0000313" key="11">
    <source>
        <dbReference type="Proteomes" id="UP000636505"/>
    </source>
</evidence>
<evidence type="ECO:0000256" key="6">
    <source>
        <dbReference type="ARBA" id="ARBA00023136"/>
    </source>
</evidence>
<organism evidence="10 11">
    <name type="scientific">Vasconcelosia minhoensis LEGE 07310</name>
    <dbReference type="NCBI Taxonomy" id="915328"/>
    <lineage>
        <taxon>Bacteria</taxon>
        <taxon>Bacillati</taxon>
        <taxon>Cyanobacteriota</taxon>
        <taxon>Cyanophyceae</taxon>
        <taxon>Nodosilineales</taxon>
        <taxon>Cymatolegaceae</taxon>
        <taxon>Vasconcelosia</taxon>
        <taxon>Vasconcelosia minhoensis</taxon>
    </lineage>
</organism>
<evidence type="ECO:0000259" key="9">
    <source>
        <dbReference type="Pfam" id="PF20730"/>
    </source>
</evidence>
<keyword evidence="4 7" id="KW-0812">Transmembrane</keyword>
<evidence type="ECO:0000256" key="3">
    <source>
        <dbReference type="ARBA" id="ARBA00022475"/>
    </source>
</evidence>
<dbReference type="AlphaFoldDB" id="A0A8J7AWL4"/>
<keyword evidence="11" id="KW-1185">Reference proteome</keyword>
<dbReference type="InterPro" id="IPR048454">
    <property type="entry name" value="YetF_N"/>
</dbReference>
<evidence type="ECO:0000256" key="1">
    <source>
        <dbReference type="ARBA" id="ARBA00004651"/>
    </source>
</evidence>
<gene>
    <name evidence="10" type="ORF">IQ241_14930</name>
</gene>
<dbReference type="Pfam" id="PF04239">
    <property type="entry name" value="DUF421"/>
    <property type="match status" value="1"/>
</dbReference>
<dbReference type="Gene3D" id="3.30.240.20">
    <property type="entry name" value="bsu07140 like domains"/>
    <property type="match status" value="1"/>
</dbReference>
<dbReference type="InterPro" id="IPR023090">
    <property type="entry name" value="UPF0702_alpha/beta_dom_sf"/>
</dbReference>
<dbReference type="PANTHER" id="PTHR34582:SF6">
    <property type="entry name" value="UPF0702 TRANSMEMBRANE PROTEIN YCAP"/>
    <property type="match status" value="1"/>
</dbReference>
<dbReference type="EMBL" id="JADEXG010000035">
    <property type="protein sequence ID" value="MBE9078573.1"/>
    <property type="molecule type" value="Genomic_DNA"/>
</dbReference>
<keyword evidence="5 7" id="KW-1133">Transmembrane helix</keyword>
<comment type="caution">
    <text evidence="10">The sequence shown here is derived from an EMBL/GenBank/DDBJ whole genome shotgun (WGS) entry which is preliminary data.</text>
</comment>
<feature type="transmembrane region" description="Helical" evidence="7">
    <location>
        <begin position="64"/>
        <end position="86"/>
    </location>
</feature>
<name>A0A8J7AWL4_9CYAN</name>
<comment type="subcellular location">
    <subcellularLocation>
        <location evidence="1">Cell membrane</location>
        <topology evidence="1">Multi-pass membrane protein</topology>
    </subcellularLocation>
</comment>
<feature type="transmembrane region" description="Helical" evidence="7">
    <location>
        <begin position="6"/>
        <end position="27"/>
    </location>
</feature>
<keyword evidence="3" id="KW-1003">Cell membrane</keyword>
<feature type="domain" description="YetF C-terminal" evidence="8">
    <location>
        <begin position="88"/>
        <end position="154"/>
    </location>
</feature>